<reference evidence="1" key="1">
    <citation type="submission" date="2020-07" db="EMBL/GenBank/DDBJ databases">
        <authorList>
            <person name="Nazaruddin N."/>
        </authorList>
    </citation>
    <scope>NUCLEOTIDE SEQUENCE</scope>
</reference>
<gene>
    <name evidence="1" type="ORF">MHI_LOCUS455590</name>
</gene>
<dbReference type="Proteomes" id="UP000752696">
    <property type="component" value="Unassembled WGS sequence"/>
</dbReference>
<organism evidence="1 2">
    <name type="scientific">Heterotrigona itama</name>
    <dbReference type="NCBI Taxonomy" id="395501"/>
    <lineage>
        <taxon>Eukaryota</taxon>
        <taxon>Metazoa</taxon>
        <taxon>Ecdysozoa</taxon>
        <taxon>Arthropoda</taxon>
        <taxon>Hexapoda</taxon>
        <taxon>Insecta</taxon>
        <taxon>Pterygota</taxon>
        <taxon>Neoptera</taxon>
        <taxon>Endopterygota</taxon>
        <taxon>Hymenoptera</taxon>
        <taxon>Apocrita</taxon>
        <taxon>Aculeata</taxon>
        <taxon>Apoidea</taxon>
        <taxon>Anthophila</taxon>
        <taxon>Apidae</taxon>
        <taxon>Heterotrigona</taxon>
    </lineage>
</organism>
<keyword evidence="2" id="KW-1185">Reference proteome</keyword>
<accession>A0A6V7H743</accession>
<dbReference type="AlphaFoldDB" id="A0A6V7H743"/>
<dbReference type="OrthoDB" id="10613959at2759"/>
<evidence type="ECO:0000313" key="1">
    <source>
        <dbReference type="EMBL" id="CAD1474215.1"/>
    </source>
</evidence>
<sequence>SQQLQSSQNAKKCHSTRDSNYIAGGIRLPGCSTLITETEEAQEFNNLIYIPRGC</sequence>
<evidence type="ECO:0000313" key="2">
    <source>
        <dbReference type="Proteomes" id="UP000752696"/>
    </source>
</evidence>
<feature type="non-terminal residue" evidence="1">
    <location>
        <position position="1"/>
    </location>
</feature>
<protein>
    <submittedName>
        <fullName evidence="1">Uncharacterized protein</fullName>
    </submittedName>
</protein>
<dbReference type="EMBL" id="CAJDYZ010007330">
    <property type="protein sequence ID" value="CAD1474215.1"/>
    <property type="molecule type" value="Genomic_DNA"/>
</dbReference>
<comment type="caution">
    <text evidence="1">The sequence shown here is derived from an EMBL/GenBank/DDBJ whole genome shotgun (WGS) entry which is preliminary data.</text>
</comment>
<proteinExistence type="predicted"/>
<feature type="non-terminal residue" evidence="1">
    <location>
        <position position="54"/>
    </location>
</feature>
<name>A0A6V7H743_9HYME</name>